<feature type="region of interest" description="Disordered" evidence="6">
    <location>
        <begin position="193"/>
        <end position="244"/>
    </location>
</feature>
<feature type="domain" description="Protein kinase" evidence="7">
    <location>
        <begin position="2472"/>
        <end position="2792"/>
    </location>
</feature>
<feature type="region of interest" description="Disordered" evidence="6">
    <location>
        <begin position="507"/>
        <end position="852"/>
    </location>
</feature>
<evidence type="ECO:0000256" key="3">
    <source>
        <dbReference type="ARBA" id="ARBA00022777"/>
    </source>
</evidence>
<keyword evidence="4 5" id="KW-0067">ATP-binding</keyword>
<feature type="compositionally biased region" description="Low complexity" evidence="6">
    <location>
        <begin position="1117"/>
        <end position="1137"/>
    </location>
</feature>
<organism evidence="8">
    <name type="scientific">Chromera velia CCMP2878</name>
    <dbReference type="NCBI Taxonomy" id="1169474"/>
    <lineage>
        <taxon>Eukaryota</taxon>
        <taxon>Sar</taxon>
        <taxon>Alveolata</taxon>
        <taxon>Colpodellida</taxon>
        <taxon>Chromeraceae</taxon>
        <taxon>Chromera</taxon>
    </lineage>
</organism>
<feature type="region of interest" description="Disordered" evidence="6">
    <location>
        <begin position="462"/>
        <end position="482"/>
    </location>
</feature>
<feature type="compositionally biased region" description="Basic and acidic residues" evidence="6">
    <location>
        <begin position="1944"/>
        <end position="1954"/>
    </location>
</feature>
<feature type="compositionally biased region" description="Low complexity" evidence="6">
    <location>
        <begin position="1846"/>
        <end position="1864"/>
    </location>
</feature>
<feature type="compositionally biased region" description="Low complexity" evidence="6">
    <location>
        <begin position="2296"/>
        <end position="2313"/>
    </location>
</feature>
<dbReference type="InterPro" id="IPR008271">
    <property type="entry name" value="Ser/Thr_kinase_AS"/>
</dbReference>
<feature type="compositionally biased region" description="Polar residues" evidence="6">
    <location>
        <begin position="541"/>
        <end position="553"/>
    </location>
</feature>
<feature type="compositionally biased region" description="Polar residues" evidence="6">
    <location>
        <begin position="1699"/>
        <end position="1713"/>
    </location>
</feature>
<dbReference type="Gene3D" id="3.30.200.20">
    <property type="entry name" value="Phosphorylase Kinase, domain 1"/>
    <property type="match status" value="1"/>
</dbReference>
<feature type="binding site" evidence="5">
    <location>
        <position position="2499"/>
    </location>
    <ligand>
        <name>ATP</name>
        <dbReference type="ChEBI" id="CHEBI:30616"/>
    </ligand>
</feature>
<feature type="compositionally biased region" description="Pro residues" evidence="6">
    <location>
        <begin position="1865"/>
        <end position="1882"/>
    </location>
</feature>
<feature type="region of interest" description="Disordered" evidence="6">
    <location>
        <begin position="1479"/>
        <end position="1742"/>
    </location>
</feature>
<dbReference type="InterPro" id="IPR011009">
    <property type="entry name" value="Kinase-like_dom_sf"/>
</dbReference>
<evidence type="ECO:0000256" key="6">
    <source>
        <dbReference type="SAM" id="MobiDB-lite"/>
    </source>
</evidence>
<feature type="compositionally biased region" description="Gly residues" evidence="6">
    <location>
        <begin position="196"/>
        <end position="207"/>
    </location>
</feature>
<feature type="compositionally biased region" description="Basic residues" evidence="6">
    <location>
        <begin position="745"/>
        <end position="767"/>
    </location>
</feature>
<dbReference type="GO" id="GO:0004674">
    <property type="term" value="F:protein serine/threonine kinase activity"/>
    <property type="evidence" value="ECO:0007669"/>
    <property type="project" value="TreeGrafter"/>
</dbReference>
<feature type="compositionally biased region" description="Basic and acidic residues" evidence="6">
    <location>
        <begin position="2314"/>
        <end position="2325"/>
    </location>
</feature>
<dbReference type="EMBL" id="CDMZ01001613">
    <property type="protein sequence ID" value="CEM35163.1"/>
    <property type="molecule type" value="Genomic_DNA"/>
</dbReference>
<evidence type="ECO:0000256" key="4">
    <source>
        <dbReference type="ARBA" id="ARBA00022840"/>
    </source>
</evidence>
<sequence length="2812" mass="297973">MGQAHIGRTVEVQSFSSNEKLRVRTKAAVQQTEHEVVFKTLHCSSERLFALHVISLSNETPTKTSQSSITGGDIHGDVELAAKVLATPGSWLVNVFQRLGGSRGSGQADLRRLLGARLGTSPDLQGPLRRLEVAAALAQQQQLHDGVARPVGFSFDSSGSGGRLRLLLLLEWCGDVTLAEYIEARARVLSLSNVSGPGGETEGGSGGETPNSLRGGDRVSVGGRGGRGSPEKRRRSSSSSSVSVTLSVAPKAEGSFVSVCQSGGSLDVGGGELRNSLKGAVRSLDGPLGPGGRSTSFLGEFEVLTIFRGLSHTVAYLHTLHPVSVFLRAMDPEWIRLGTEREKERVERGTSGGGFVFAHLPRCVAVPTVPSGGVAGGVCGDELEGVGGEGGGGSPLSALRAACEASDVRGLGGILFFLCFRQRVDTRTPLQSVEIPPTSPYPPGLHVLLRTLLCFKGAPHSISKKQQRGGSRNSLGDDDPPSFVASRVVPMVDALLELSRRKAQSSLKTALSQRHHQQKAIKKGGGKQREIDLEANFANIPKNSSQQPTTSLNKAAPPPPSRPTPPTFSTPPPVDQKQTHERVPTPPTASASPKRDSDSKHEETEGDQKEEVGAWDVGRPPPPRPLYVSASLSDAASSSSSSSPSSPQPSSFRTRADGPMHPQSRRALTPPARLLCSQAPAGTETRAPARGDGGPGVPSPHRPGSSLTLPSGFAHPPKGVGDRRAPLLPEQGGGTPSWRGLPISMRRRRQKGRGRSGRKKAGARRRWSSLSAPLGSQQQDSLTAPLSLFSSERNPGGPAYSASPPVFFPSAPPTSLEVPRKGGAHRKTPPFPMSQGQRDSLNSDPAPGMFVTPPQKAQVSFLLYASASGERKDLQTCSEEKCAPASNSTFFVSHPDASLRDDPCRRDPIAGKARVTPSTLYCGSDGDGSTAMASTPLRSSIPPQKTVSGPAPIFSVEEPHRGQGRLCLSADGRVGGVKLYGSAPANVTHAERGADLGISGTVRGDCTAVPCSGEDVFTARLEGDRGRAGGSERSEETAEKEKAVLLECAPRRFRPSRPREPATPSSAAGSGEDSILMDSLDAVFSKALAHRDSVSSRFIEYTQAGVGVGVGLAEKGSPSFASPSCPSMSSVSAESGSGSDGDGESESSDVPSSPRDLVEEVLEGLDLPFEAFEETGQSTAGVSDPPTVVRGDKGEECRPAPVLSFMRVCVGGEEREGRERGTGRVKKTDSRERGDGGNEPEIRRSLSSPPGSSCFSPAMHAEGSVGSGEEGETASSHPKKRMDSTSRKSTNRRATSPHLHREKAASHPHRARTETHAVSASPPNLSRPSDVSPSAQLQALEWDLRAFRRPGGGAEANKERKARRIGRAAERQGSDFRGKGDSSENEGENVGGDEKKWTGKDKGEDGKTKMESALDSIATSQERKEAQQTSDRPLSAEGGKEKAKKENNVHQNRSCQPVSQPNRFIPVCKAALGPLSLLVPSFAGPLPIPPNLSEESRSNPMRRLQEDEEEEAREEPYPVASLPELFPEEDADTSSARETKEEKEIEGVKHDNASPNEEEEGGDEASPPRLPPPRSAGGPLLYGSKATPPARFTPLYASLGTAAVSRCNSKQPSREPENGEEAPDEEELHGQTHHLTGEAENGKERSTVRCLNPHPPPPPSPSGAGSTPFRSQSKSRDRDQTSPLFSTPSHPQSPLFRARSQSRVTASGATSRAASLPPVSRHIRPSRPPTASRTLSRPISGNAMALSAQNSLVGPEASEPLLVPKLPCRLLQQDHLPLMDAQQHEEEGSSPTPQSRPSNSKPDSGGGKSEEADAQEACPSLETAPFPVPQSPSPSHTEQSPEPHKASLPPVLPLPLSLPDLPAALQPPPILALSGPTPPALPCPDDTEDQDATPLLLQAKKTSKKAAAPVQPAGPAFPFPAPSAVVVASLDLEEEEEEEGMGEITRENVQKETEVGEPGEVGKVPEETDGAGDGQGGDGSLPARRRSLMSVLERDFSRLCPLQAKAKAAQRRKERKRERTREEDGLDEKGEQGVPEEAKTVNEEESGPSRQPVEAGEKPRAPDVSSTPPKRETEKASSIPLSASLPPQDPLTEGSTTPPVPGDSTVPHFPSVETEAEPQEDPKTDLPKPVHAPLWQQPLTPTEPHDAKPERSQGTPPGGSHAPPKGVPVPGVRPCPAQSGVFVDTPFGRVFRQIPTPPARTGNAQGEVPPSPPRKVTPPPPEDPPSWVQFMHHGGPVGGCTLGASPTTAGEVPGGGRGLQRAREYHEGGRTGVSPRERQAARGVNPFSYCDPTPKAAQQQSGDGGSPPQAGAQEDGRTSKIRERIAPNASLSPARCPVPLQRDKKQGGAEIQEGSAAFLQQQKKARGLAHVFAAELPPASAPVPVRPLEGPPGRPMVDFPLKGEGRSPSPSPLAFAHAKGARGGMDALREKQKEKEKEGGGKARDREGRMAAQRDTPGSATVSEWEVDPREIRLGDILGSGATADVFKAKWRGSAVAVKRLRGEIFGADRGGSGRGGGLPPEFQRELAVMLRLRHPNLVLFMGAITRCRPLCLVTEFCRGGTLFDLLHSPSNRALVKSAGHGGLSWKQRLKIGLDVARAMNFLHTCRPPIAHRDLKSLNVLLAEPVRVSDEMPQAKVSDFGLSRFRSNAAAAYASNAIQRHRQGLGEAVSGGTGGGAAESLTTSGAGTFHWMAPEVLSGRPYSEKVDVFSFGVVLFELCSSALPYEELRDERGRPLEGPAVGVAVLRGRRPDLSRLLGGCPRRLRQLMQQCWATAPTERPSFEEVIEVLSAVAEDQAQGGGQIPNLPRHHLI</sequence>
<feature type="region of interest" description="Disordered" evidence="6">
    <location>
        <begin position="1932"/>
        <end position="2177"/>
    </location>
</feature>
<dbReference type="PANTHER" id="PTHR44329:SF298">
    <property type="entry name" value="MIXED LINEAGE KINASE DOMAIN-LIKE PROTEIN"/>
    <property type="match status" value="1"/>
</dbReference>
<dbReference type="PROSITE" id="PS00108">
    <property type="entry name" value="PROTEIN_KINASE_ST"/>
    <property type="match status" value="1"/>
</dbReference>
<dbReference type="SMART" id="SM00220">
    <property type="entry name" value="S_TKc"/>
    <property type="match status" value="1"/>
</dbReference>
<feature type="region of interest" description="Disordered" evidence="6">
    <location>
        <begin position="1116"/>
        <end position="1461"/>
    </location>
</feature>
<feature type="compositionally biased region" description="Low complexity" evidence="6">
    <location>
        <begin position="1245"/>
        <end position="1257"/>
    </location>
</feature>
<dbReference type="CDD" id="cd13999">
    <property type="entry name" value="STKc_MAP3K-like"/>
    <property type="match status" value="1"/>
</dbReference>
<dbReference type="PROSITE" id="PS00107">
    <property type="entry name" value="PROTEIN_KINASE_ATP"/>
    <property type="match status" value="1"/>
</dbReference>
<feature type="compositionally biased region" description="Basic and acidic residues" evidence="6">
    <location>
        <begin position="1635"/>
        <end position="1647"/>
    </location>
</feature>
<feature type="compositionally biased region" description="Polar residues" evidence="6">
    <location>
        <begin position="1449"/>
        <end position="1461"/>
    </location>
</feature>
<evidence type="ECO:0000259" key="7">
    <source>
        <dbReference type="PROSITE" id="PS50011"/>
    </source>
</evidence>
<feature type="compositionally biased region" description="Basic residues" evidence="6">
    <location>
        <begin position="1298"/>
        <end position="1310"/>
    </location>
</feature>
<feature type="compositionally biased region" description="Acidic residues" evidence="6">
    <location>
        <begin position="1932"/>
        <end position="1941"/>
    </location>
</feature>
<feature type="compositionally biased region" description="Polar residues" evidence="6">
    <location>
        <begin position="768"/>
        <end position="793"/>
    </location>
</feature>
<reference evidence="8" key="1">
    <citation type="submission" date="2014-11" db="EMBL/GenBank/DDBJ databases">
        <authorList>
            <person name="Otto D Thomas"/>
            <person name="Naeem Raeece"/>
        </authorList>
    </citation>
    <scope>NUCLEOTIDE SEQUENCE</scope>
</reference>
<feature type="region of interest" description="Disordered" evidence="6">
    <location>
        <begin position="1022"/>
        <end position="1041"/>
    </location>
</feature>
<feature type="compositionally biased region" description="Basic residues" evidence="6">
    <location>
        <begin position="513"/>
        <end position="526"/>
    </location>
</feature>
<feature type="compositionally biased region" description="Acidic residues" evidence="6">
    <location>
        <begin position="1618"/>
        <end position="1627"/>
    </location>
</feature>
<feature type="compositionally biased region" description="Pro residues" evidence="6">
    <location>
        <begin position="2209"/>
        <end position="2224"/>
    </location>
</feature>
<feature type="compositionally biased region" description="Basic and acidic residues" evidence="6">
    <location>
        <begin position="1535"/>
        <end position="1552"/>
    </location>
</feature>
<feature type="region of interest" description="Disordered" evidence="6">
    <location>
        <begin position="1050"/>
        <end position="1073"/>
    </location>
</feature>
<dbReference type="InterPro" id="IPR051681">
    <property type="entry name" value="Ser/Thr_Kinases-Pseudokinases"/>
</dbReference>
<feature type="region of interest" description="Disordered" evidence="6">
    <location>
        <begin position="2191"/>
        <end position="2358"/>
    </location>
</feature>
<feature type="compositionally biased region" description="Low complexity" evidence="6">
    <location>
        <begin position="2076"/>
        <end position="2086"/>
    </location>
</feature>
<feature type="compositionally biased region" description="Basic and acidic residues" evidence="6">
    <location>
        <begin position="1212"/>
        <end position="1244"/>
    </location>
</feature>
<feature type="compositionally biased region" description="Basic and acidic residues" evidence="6">
    <location>
        <begin position="1392"/>
        <end position="1412"/>
    </location>
</feature>
<dbReference type="FunFam" id="3.30.200.20:FF:000180">
    <property type="entry name" value="serine/threonine-protein kinase STY46-like"/>
    <property type="match status" value="1"/>
</dbReference>
<feature type="compositionally biased region" description="Low complexity" evidence="6">
    <location>
        <begin position="629"/>
        <end position="651"/>
    </location>
</feature>
<evidence type="ECO:0000256" key="2">
    <source>
        <dbReference type="ARBA" id="ARBA00022741"/>
    </source>
</evidence>
<dbReference type="PROSITE" id="PS50011">
    <property type="entry name" value="PROTEIN_KINASE_DOM"/>
    <property type="match status" value="1"/>
</dbReference>
<feature type="compositionally biased region" description="Polar residues" evidence="6">
    <location>
        <begin position="1681"/>
        <end position="1692"/>
    </location>
</feature>
<feature type="compositionally biased region" description="Polar residues" evidence="6">
    <location>
        <begin position="834"/>
        <end position="843"/>
    </location>
</feature>
<dbReference type="GO" id="GO:0005524">
    <property type="term" value="F:ATP binding"/>
    <property type="evidence" value="ECO:0007669"/>
    <property type="project" value="UniProtKB-UniRule"/>
</dbReference>
<evidence type="ECO:0000256" key="5">
    <source>
        <dbReference type="PROSITE-ProRule" id="PRU10141"/>
    </source>
</evidence>
<feature type="compositionally biased region" description="Low complexity" evidence="6">
    <location>
        <begin position="208"/>
        <end position="221"/>
    </location>
</feature>
<keyword evidence="2 5" id="KW-0547">Nucleotide-binding</keyword>
<feature type="compositionally biased region" description="Polar residues" evidence="6">
    <location>
        <begin position="1316"/>
        <end position="1337"/>
    </location>
</feature>
<feature type="compositionally biased region" description="Polar residues" evidence="6">
    <location>
        <begin position="1729"/>
        <end position="1739"/>
    </location>
</feature>
<feature type="compositionally biased region" description="Basic and acidic residues" evidence="6">
    <location>
        <begin position="1438"/>
        <end position="1448"/>
    </location>
</feature>
<feature type="compositionally biased region" description="Basic and acidic residues" evidence="6">
    <location>
        <begin position="2261"/>
        <end position="2280"/>
    </location>
</feature>
<dbReference type="InterPro" id="IPR017441">
    <property type="entry name" value="Protein_kinase_ATP_BS"/>
</dbReference>
<dbReference type="VEuPathDB" id="CryptoDB:Cvel_5299"/>
<dbReference type="Pfam" id="PF00069">
    <property type="entry name" value="Pkinase"/>
    <property type="match status" value="1"/>
</dbReference>
<name>A0A0G4GWM9_9ALVE</name>
<feature type="compositionally biased region" description="Basic and acidic residues" evidence="6">
    <location>
        <begin position="2427"/>
        <end position="2449"/>
    </location>
</feature>
<proteinExistence type="predicted"/>
<protein>
    <recommendedName>
        <fullName evidence="7">Protein kinase domain-containing protein</fullName>
    </recommendedName>
</protein>
<feature type="compositionally biased region" description="Basic and acidic residues" evidence="6">
    <location>
        <begin position="1367"/>
        <end position="1382"/>
    </location>
</feature>
<dbReference type="Gene3D" id="1.10.510.10">
    <property type="entry name" value="Transferase(Phosphotransferase) domain 1"/>
    <property type="match status" value="1"/>
</dbReference>
<feature type="compositionally biased region" description="Polar residues" evidence="6">
    <location>
        <begin position="1789"/>
        <end position="1802"/>
    </location>
</feature>
<feature type="compositionally biased region" description="Pro residues" evidence="6">
    <location>
        <begin position="556"/>
        <end position="574"/>
    </location>
</feature>
<feature type="region of interest" description="Disordered" evidence="6">
    <location>
        <begin position="2404"/>
        <end position="2463"/>
    </location>
</feature>
<keyword evidence="1" id="KW-0808">Transferase</keyword>
<gene>
    <name evidence="8" type="ORF">Cvel_5299</name>
</gene>
<accession>A0A0G4GWM9</accession>
<keyword evidence="3" id="KW-0418">Kinase</keyword>
<dbReference type="PANTHER" id="PTHR44329">
    <property type="entry name" value="SERINE/THREONINE-PROTEIN KINASE TNNI3K-RELATED"/>
    <property type="match status" value="1"/>
</dbReference>
<feature type="compositionally biased region" description="Basic and acidic residues" evidence="6">
    <location>
        <begin position="593"/>
        <end position="612"/>
    </location>
</feature>
<feature type="compositionally biased region" description="Polar residues" evidence="6">
    <location>
        <begin position="1663"/>
        <end position="1672"/>
    </location>
</feature>
<feature type="region of interest" description="Disordered" evidence="6">
    <location>
        <begin position="1773"/>
        <end position="1892"/>
    </location>
</feature>
<feature type="compositionally biased region" description="Basic and acidic residues" evidence="6">
    <location>
        <begin position="2017"/>
        <end position="2042"/>
    </location>
</feature>
<dbReference type="InterPro" id="IPR000719">
    <property type="entry name" value="Prot_kinase_dom"/>
</dbReference>
<evidence type="ECO:0000313" key="8">
    <source>
        <dbReference type="EMBL" id="CEM35163.1"/>
    </source>
</evidence>
<evidence type="ECO:0000256" key="1">
    <source>
        <dbReference type="ARBA" id="ARBA00022679"/>
    </source>
</evidence>
<dbReference type="SUPFAM" id="SSF56112">
    <property type="entry name" value="Protein kinase-like (PK-like)"/>
    <property type="match status" value="1"/>
</dbReference>